<protein>
    <submittedName>
        <fullName evidence="1">Uncharacterized protein</fullName>
    </submittedName>
</protein>
<organism evidence="1 2">
    <name type="scientific">Rosa chinensis</name>
    <name type="common">China rose</name>
    <dbReference type="NCBI Taxonomy" id="74649"/>
    <lineage>
        <taxon>Eukaryota</taxon>
        <taxon>Viridiplantae</taxon>
        <taxon>Streptophyta</taxon>
        <taxon>Embryophyta</taxon>
        <taxon>Tracheophyta</taxon>
        <taxon>Spermatophyta</taxon>
        <taxon>Magnoliopsida</taxon>
        <taxon>eudicotyledons</taxon>
        <taxon>Gunneridae</taxon>
        <taxon>Pentapetalae</taxon>
        <taxon>rosids</taxon>
        <taxon>fabids</taxon>
        <taxon>Rosales</taxon>
        <taxon>Rosaceae</taxon>
        <taxon>Rosoideae</taxon>
        <taxon>Rosoideae incertae sedis</taxon>
        <taxon>Rosa</taxon>
    </lineage>
</organism>
<dbReference type="EMBL" id="PDCK01000041">
    <property type="protein sequence ID" value="PRQ44203.1"/>
    <property type="molecule type" value="Genomic_DNA"/>
</dbReference>
<gene>
    <name evidence="1" type="ORF">RchiOBHm_Chr3g0476641</name>
</gene>
<comment type="caution">
    <text evidence="1">The sequence shown here is derived from an EMBL/GenBank/DDBJ whole genome shotgun (WGS) entry which is preliminary data.</text>
</comment>
<name>A0A2P6RCP7_ROSCH</name>
<evidence type="ECO:0000313" key="1">
    <source>
        <dbReference type="EMBL" id="PRQ44203.1"/>
    </source>
</evidence>
<sequence length="54" mass="6498">MFARRCCSSVGWWSKNQKRLMTTSKRVQDRSKLKRVHDLEIVTEKWKIASKVLF</sequence>
<dbReference type="AlphaFoldDB" id="A0A2P6RCP7"/>
<dbReference type="Proteomes" id="UP000238479">
    <property type="component" value="Chromosome 3"/>
</dbReference>
<reference evidence="1 2" key="1">
    <citation type="journal article" date="2018" name="Nat. Genet.">
        <title>The Rosa genome provides new insights in the design of modern roses.</title>
        <authorList>
            <person name="Bendahmane M."/>
        </authorList>
    </citation>
    <scope>NUCLEOTIDE SEQUENCE [LARGE SCALE GENOMIC DNA]</scope>
    <source>
        <strain evidence="2">cv. Old Blush</strain>
    </source>
</reference>
<accession>A0A2P6RCP7</accession>
<keyword evidence="2" id="KW-1185">Reference proteome</keyword>
<dbReference type="Gramene" id="PRQ44203">
    <property type="protein sequence ID" value="PRQ44203"/>
    <property type="gene ID" value="RchiOBHm_Chr3g0476641"/>
</dbReference>
<proteinExistence type="predicted"/>
<evidence type="ECO:0000313" key="2">
    <source>
        <dbReference type="Proteomes" id="UP000238479"/>
    </source>
</evidence>